<comment type="caution">
    <text evidence="3">The sequence shown here is derived from an EMBL/GenBank/DDBJ whole genome shotgun (WGS) entry which is preliminary data.</text>
</comment>
<evidence type="ECO:0000313" key="3">
    <source>
        <dbReference type="EMBL" id="OEH74899.1"/>
    </source>
</evidence>
<evidence type="ECO:0000256" key="1">
    <source>
        <dbReference type="SAM" id="MobiDB-lite"/>
    </source>
</evidence>
<gene>
    <name evidence="3" type="ORF">cyc_07106</name>
</gene>
<name>A0A1D3CUL8_9EIME</name>
<dbReference type="EMBL" id="JROU02001884">
    <property type="protein sequence ID" value="OEH74899.1"/>
    <property type="molecule type" value="Genomic_DNA"/>
</dbReference>
<feature type="transmembrane region" description="Helical" evidence="2">
    <location>
        <begin position="423"/>
        <end position="447"/>
    </location>
</feature>
<dbReference type="AlphaFoldDB" id="A0A1D3CUL8"/>
<keyword evidence="2" id="KW-0812">Transmembrane</keyword>
<proteinExistence type="predicted"/>
<feature type="region of interest" description="Disordered" evidence="1">
    <location>
        <begin position="1"/>
        <end position="28"/>
    </location>
</feature>
<evidence type="ECO:0000256" key="2">
    <source>
        <dbReference type="SAM" id="Phobius"/>
    </source>
</evidence>
<feature type="transmembrane region" description="Helical" evidence="2">
    <location>
        <begin position="90"/>
        <end position="109"/>
    </location>
</feature>
<keyword evidence="2" id="KW-1133">Transmembrane helix</keyword>
<reference evidence="3 4" key="1">
    <citation type="journal article" date="2016" name="BMC Genomics">
        <title>Comparative genomics reveals Cyclospora cayetanensis possesses coccidia-like metabolism and invasion components but unique surface antigens.</title>
        <authorList>
            <person name="Liu S."/>
            <person name="Wang L."/>
            <person name="Zheng H."/>
            <person name="Xu Z."/>
            <person name="Roellig D.M."/>
            <person name="Li N."/>
            <person name="Frace M.A."/>
            <person name="Tang K."/>
            <person name="Arrowood M.J."/>
            <person name="Moss D.M."/>
            <person name="Zhang L."/>
            <person name="Feng Y."/>
            <person name="Xiao L."/>
        </authorList>
    </citation>
    <scope>NUCLEOTIDE SEQUENCE [LARGE SCALE GENOMIC DNA]</scope>
    <source>
        <strain evidence="3 4">CHN_HEN01</strain>
    </source>
</reference>
<sequence length="563" mass="60585">MNSLRPFPMSLSAAGDAADSDEGKGGDAPRRVAALEVSSAAQEASFMEESCRGGGPSGALCVGLLLLLLRCGILGALIAPCPSHFSLSDAMGVLTWIASAAAVVAYFLAARTDPGVLRYCPSLLLPPELRQQLRPHSSRSSMRGRLAAAEEDSSAGSVSSNCDSEDCLTAAGIGTAAASLMAERNSCPVFQPAHHAHRWERQRKQKARGICRFSIRTPKHHYVSVCGIPVEVQGASLRQMYLQCNNVLHFNSSSSSKTVRKFSQRRLARRAAAAGRAAVGKPVDVELVAVAPTVRGEVGAGRSAVHAVDVAAEAACGEAVAAPPLDLESALPDSPQPQALLQLNLGEPTEAVEIVDKSTDAGNTAAAFPFSIIKRRLCQYGVRLRFCERCCMYQMLEAGVCTAQAVRLLLLPMDVKSEWGGMLCMLVVMNFFVLIGLFLMVGCLAGYHALLMSLNLTTWEQLAWGRISYLKRFEEAKGSPFSRGFLHNLQIYWRPALPKLCRRRAGHEAEGPLGEIWWRLSSPHLPFCLNGPCCRCVLAPAIKGVVEVLYNCFGLSRGLQHAL</sequence>
<keyword evidence="2" id="KW-0472">Membrane</keyword>
<feature type="transmembrane region" description="Helical" evidence="2">
    <location>
        <begin position="57"/>
        <end position="78"/>
    </location>
</feature>
<feature type="region of interest" description="Disordered" evidence="1">
    <location>
        <begin position="134"/>
        <end position="161"/>
    </location>
</feature>
<dbReference type="VEuPathDB" id="ToxoDB:LOC34623135"/>
<evidence type="ECO:0000313" key="4">
    <source>
        <dbReference type="Proteomes" id="UP000095192"/>
    </source>
</evidence>
<protein>
    <submittedName>
        <fullName evidence="3">Zinc finger dhhc domain-containing protein</fullName>
    </submittedName>
</protein>
<organism evidence="3 4">
    <name type="scientific">Cyclospora cayetanensis</name>
    <dbReference type="NCBI Taxonomy" id="88456"/>
    <lineage>
        <taxon>Eukaryota</taxon>
        <taxon>Sar</taxon>
        <taxon>Alveolata</taxon>
        <taxon>Apicomplexa</taxon>
        <taxon>Conoidasida</taxon>
        <taxon>Coccidia</taxon>
        <taxon>Eucoccidiorida</taxon>
        <taxon>Eimeriorina</taxon>
        <taxon>Eimeriidae</taxon>
        <taxon>Cyclospora</taxon>
    </lineage>
</organism>
<accession>A0A1D3CUL8</accession>
<dbReference type="VEuPathDB" id="ToxoDB:cyc_07106"/>
<keyword evidence="4" id="KW-1185">Reference proteome</keyword>
<dbReference type="Proteomes" id="UP000095192">
    <property type="component" value="Unassembled WGS sequence"/>
</dbReference>
<dbReference type="InParanoid" id="A0A1D3CUL8"/>